<dbReference type="Pfam" id="PF06417">
    <property type="entry name" value="EMC4"/>
    <property type="match status" value="1"/>
</dbReference>
<keyword evidence="10" id="KW-1185">Reference proteome</keyword>
<dbReference type="FunCoup" id="A0A163ER07">
    <property type="interactions" value="370"/>
</dbReference>
<feature type="non-terminal residue" evidence="9">
    <location>
        <position position="1"/>
    </location>
</feature>
<evidence type="ECO:0000256" key="8">
    <source>
        <dbReference type="SAM" id="Phobius"/>
    </source>
</evidence>
<reference evidence="10" key="1">
    <citation type="submission" date="2015-06" db="EMBL/GenBank/DDBJ databases">
        <title>Expansion of signal transduction pathways in fungi by whole-genome duplication.</title>
        <authorList>
            <consortium name="DOE Joint Genome Institute"/>
            <person name="Corrochano L.M."/>
            <person name="Kuo A."/>
            <person name="Marcet-Houben M."/>
            <person name="Polaino S."/>
            <person name="Salamov A."/>
            <person name="Villalobos J.M."/>
            <person name="Alvarez M.I."/>
            <person name="Avalos J."/>
            <person name="Benito E.P."/>
            <person name="Benoit I."/>
            <person name="Burger G."/>
            <person name="Camino L.P."/>
            <person name="Canovas D."/>
            <person name="Cerda-Olmedo E."/>
            <person name="Cheng J.-F."/>
            <person name="Dominguez A."/>
            <person name="Elias M."/>
            <person name="Eslava A.P."/>
            <person name="Glaser F."/>
            <person name="Grimwood J."/>
            <person name="Gutierrez G."/>
            <person name="Heitman J."/>
            <person name="Henrissat B."/>
            <person name="Iturriaga E.A."/>
            <person name="Lang B.F."/>
            <person name="Lavin J.L."/>
            <person name="Lee S."/>
            <person name="Li W."/>
            <person name="Lindquist E."/>
            <person name="Lopez-Garcia S."/>
            <person name="Luque E.M."/>
            <person name="Marcos A.T."/>
            <person name="Martin J."/>
            <person name="McCluskey K."/>
            <person name="Medina H.R."/>
            <person name="Miralles-Duran A."/>
            <person name="Miyazaki A."/>
            <person name="Munoz-Torres E."/>
            <person name="Oguiza J.A."/>
            <person name="Ohm R."/>
            <person name="Olmedo M."/>
            <person name="Orejas M."/>
            <person name="Ortiz-Castellanos L."/>
            <person name="Pisabarro A.G."/>
            <person name="Rodriguez-Romero J."/>
            <person name="Ruiz-Herrera J."/>
            <person name="Ruiz-Vazquez R."/>
            <person name="Sanz C."/>
            <person name="Schackwitz W."/>
            <person name="Schmutz J."/>
            <person name="Shahriari M."/>
            <person name="Shelest E."/>
            <person name="Silva-Franco F."/>
            <person name="Soanes D."/>
            <person name="Syed K."/>
            <person name="Tagua V.G."/>
            <person name="Talbot N.J."/>
            <person name="Thon M."/>
            <person name="De vries R.P."/>
            <person name="Wiebenga A."/>
            <person name="Yadav J.S."/>
            <person name="Braun E.L."/>
            <person name="Baker S."/>
            <person name="Garre V."/>
            <person name="Horwitz B."/>
            <person name="Torres-Martinez S."/>
            <person name="Idnurm A."/>
            <person name="Herrera-Estrella A."/>
            <person name="Gabaldon T."/>
            <person name="Grigoriev I.V."/>
        </authorList>
    </citation>
    <scope>NUCLEOTIDE SEQUENCE [LARGE SCALE GENOMIC DNA]</scope>
    <source>
        <strain evidence="10">NRRL 1555(-)</strain>
    </source>
</reference>
<feature type="transmembrane region" description="Helical" evidence="8">
    <location>
        <begin position="133"/>
        <end position="150"/>
    </location>
</feature>
<dbReference type="Proteomes" id="UP000077315">
    <property type="component" value="Unassembled WGS sequence"/>
</dbReference>
<evidence type="ECO:0000256" key="5">
    <source>
        <dbReference type="ARBA" id="ARBA00022824"/>
    </source>
</evidence>
<evidence type="ECO:0000256" key="2">
    <source>
        <dbReference type="ARBA" id="ARBA00007715"/>
    </source>
</evidence>
<dbReference type="InParanoid" id="A0A163ER07"/>
<evidence type="ECO:0000256" key="3">
    <source>
        <dbReference type="ARBA" id="ARBA00020820"/>
    </source>
</evidence>
<sequence>MVSTWSVDYASINTANKSKVPNPVGYDSHAFHNAKLGLKGGKNLNAQDDHDDVPIKVKRAWDVAMSPAKNIPMNAIMIYMSGNGVQIFSVMITFMLFFQPAKAIMTLNQTFERFESKGAAAKRPEADLLLPKLTYIGLQLVIILLGVYKINNMGLLPTTTSDWLAFLPHKEVLEYASI</sequence>
<keyword evidence="6 8" id="KW-1133">Transmembrane helix</keyword>
<dbReference type="GeneID" id="28998954"/>
<evidence type="ECO:0000256" key="7">
    <source>
        <dbReference type="ARBA" id="ARBA00023136"/>
    </source>
</evidence>
<evidence type="ECO:0000313" key="9">
    <source>
        <dbReference type="EMBL" id="OAD80960.1"/>
    </source>
</evidence>
<dbReference type="AlphaFoldDB" id="A0A163ER07"/>
<dbReference type="InterPro" id="IPR009445">
    <property type="entry name" value="TMEM85/Emc4"/>
</dbReference>
<name>A0A163ER07_PHYB8</name>
<keyword evidence="4 8" id="KW-0812">Transmembrane</keyword>
<dbReference type="RefSeq" id="XP_018299000.1">
    <property type="nucleotide sequence ID" value="XM_018438048.1"/>
</dbReference>
<evidence type="ECO:0000313" key="10">
    <source>
        <dbReference type="Proteomes" id="UP000077315"/>
    </source>
</evidence>
<comment type="similarity">
    <text evidence="2">Belongs to the EMC4 family.</text>
</comment>
<evidence type="ECO:0000256" key="1">
    <source>
        <dbReference type="ARBA" id="ARBA00004477"/>
    </source>
</evidence>
<feature type="transmembrane region" description="Helical" evidence="8">
    <location>
        <begin position="76"/>
        <end position="98"/>
    </location>
</feature>
<dbReference type="PANTHER" id="PTHR19315">
    <property type="entry name" value="ER MEMBRANE PROTEIN COMPLEX SUBUNIT 4"/>
    <property type="match status" value="1"/>
</dbReference>
<dbReference type="OrthoDB" id="369569at2759"/>
<dbReference type="GO" id="GO:0005789">
    <property type="term" value="C:endoplasmic reticulum membrane"/>
    <property type="evidence" value="ECO:0007669"/>
    <property type="project" value="UniProtKB-SubCell"/>
</dbReference>
<evidence type="ECO:0000256" key="4">
    <source>
        <dbReference type="ARBA" id="ARBA00022692"/>
    </source>
</evidence>
<comment type="subcellular location">
    <subcellularLocation>
        <location evidence="1">Endoplasmic reticulum membrane</location>
        <topology evidence="1">Multi-pass membrane protein</topology>
    </subcellularLocation>
</comment>
<organism evidence="9 10">
    <name type="scientific">Phycomyces blakesleeanus (strain ATCC 8743b / DSM 1359 / FGSC 10004 / NBRC 33097 / NRRL 1555)</name>
    <dbReference type="NCBI Taxonomy" id="763407"/>
    <lineage>
        <taxon>Eukaryota</taxon>
        <taxon>Fungi</taxon>
        <taxon>Fungi incertae sedis</taxon>
        <taxon>Mucoromycota</taxon>
        <taxon>Mucoromycotina</taxon>
        <taxon>Mucoromycetes</taxon>
        <taxon>Mucorales</taxon>
        <taxon>Phycomycetaceae</taxon>
        <taxon>Phycomyces</taxon>
    </lineage>
</organism>
<protein>
    <recommendedName>
        <fullName evidence="3">ER membrane protein complex subunit 4</fullName>
    </recommendedName>
</protein>
<accession>A0A163ER07</accession>
<dbReference type="EMBL" id="KV440971">
    <property type="protein sequence ID" value="OAD80960.1"/>
    <property type="molecule type" value="Genomic_DNA"/>
</dbReference>
<proteinExistence type="inferred from homology"/>
<dbReference type="PIRSF" id="PIRSF017207">
    <property type="entry name" value="UCP017207_TM-p85"/>
    <property type="match status" value="1"/>
</dbReference>
<dbReference type="STRING" id="763407.A0A163ER07"/>
<keyword evidence="7 8" id="KW-0472">Membrane</keyword>
<evidence type="ECO:0000256" key="6">
    <source>
        <dbReference type="ARBA" id="ARBA00022989"/>
    </source>
</evidence>
<keyword evidence="5" id="KW-0256">Endoplasmic reticulum</keyword>
<gene>
    <name evidence="9" type="ORF">PHYBLDRAFT_178810</name>
</gene>
<dbReference type="VEuPathDB" id="FungiDB:PHYBLDRAFT_178810"/>